<dbReference type="EMBL" id="JAKNSF020000044">
    <property type="protein sequence ID" value="KAK7726231.1"/>
    <property type="molecule type" value="Genomic_DNA"/>
</dbReference>
<dbReference type="CDD" id="cd05325">
    <property type="entry name" value="carb_red_sniffer_like_SDR_c"/>
    <property type="match status" value="1"/>
</dbReference>
<evidence type="ECO:0000313" key="2">
    <source>
        <dbReference type="Proteomes" id="UP001430848"/>
    </source>
</evidence>
<organism evidence="1 2">
    <name type="scientific">Diaporthe eres</name>
    <name type="common">Phomopsis oblonga</name>
    <dbReference type="NCBI Taxonomy" id="83184"/>
    <lineage>
        <taxon>Eukaryota</taxon>
        <taxon>Fungi</taxon>
        <taxon>Dikarya</taxon>
        <taxon>Ascomycota</taxon>
        <taxon>Pezizomycotina</taxon>
        <taxon>Sordariomycetes</taxon>
        <taxon>Sordariomycetidae</taxon>
        <taxon>Diaporthales</taxon>
        <taxon>Diaporthaceae</taxon>
        <taxon>Diaporthe</taxon>
        <taxon>Diaporthe eres species complex</taxon>
    </lineage>
</organism>
<evidence type="ECO:0008006" key="3">
    <source>
        <dbReference type="Google" id="ProtNLM"/>
    </source>
</evidence>
<dbReference type="SUPFAM" id="SSF51735">
    <property type="entry name" value="NAD(P)-binding Rossmann-fold domains"/>
    <property type="match status" value="1"/>
</dbReference>
<dbReference type="PRINTS" id="PR00081">
    <property type="entry name" value="GDHRDH"/>
</dbReference>
<name>A0ABR1P4P2_DIAER</name>
<dbReference type="InterPro" id="IPR052184">
    <property type="entry name" value="SDR_enzymes"/>
</dbReference>
<keyword evidence="2" id="KW-1185">Reference proteome</keyword>
<dbReference type="Proteomes" id="UP001430848">
    <property type="component" value="Unassembled WGS sequence"/>
</dbReference>
<dbReference type="PANTHER" id="PTHR45458">
    <property type="entry name" value="SHORT-CHAIN DEHYDROGENASE/REDUCTASE SDR"/>
    <property type="match status" value="1"/>
</dbReference>
<dbReference type="PANTHER" id="PTHR45458:SF1">
    <property type="entry name" value="SHORT CHAIN DEHYDROGENASE"/>
    <property type="match status" value="1"/>
</dbReference>
<dbReference type="InterPro" id="IPR002347">
    <property type="entry name" value="SDR_fam"/>
</dbReference>
<dbReference type="InterPro" id="IPR036291">
    <property type="entry name" value="NAD(P)-bd_dom_sf"/>
</dbReference>
<gene>
    <name evidence="1" type="ORF">SLS63_007745</name>
</gene>
<proteinExistence type="predicted"/>
<comment type="caution">
    <text evidence="1">The sequence shown here is derived from an EMBL/GenBank/DDBJ whole genome shotgun (WGS) entry which is preliminary data.</text>
</comment>
<protein>
    <recommendedName>
        <fullName evidence="3">Aflatoxin biosynthesis ketoreductase nor-1</fullName>
    </recommendedName>
</protein>
<dbReference type="Gene3D" id="3.40.50.720">
    <property type="entry name" value="NAD(P)-binding Rossmann-like Domain"/>
    <property type="match status" value="1"/>
</dbReference>
<evidence type="ECO:0000313" key="1">
    <source>
        <dbReference type="EMBL" id="KAK7726231.1"/>
    </source>
</evidence>
<accession>A0ABR1P4P2</accession>
<sequence length="245" mass="26170">MAPTTVLISGANRGLGKALVERYLARDEHTVIAAVRDPDHPTSKALADLPTGQHSRLLVVKIDSTAEADALKAVEELSARGVDRLDLVIANAGVARAFPKVSELKVADLQAHIAPNVFGVVWLYQAALPLLRKAAQPKWVTMGSSAGQLQDQAPFPNAAYAPSKAAVHWLTKRINGEEDSLTAFVLHPGFVQTEMGNASARLLGLEKAFIGVDESCDGIVQVIDAATKDSHGGKLWDNDGKQLTW</sequence>
<reference evidence="1 2" key="1">
    <citation type="submission" date="2024-02" db="EMBL/GenBank/DDBJ databases">
        <title>De novo assembly and annotation of 12 fungi associated with fruit tree decline syndrome in Ontario, Canada.</title>
        <authorList>
            <person name="Sulman M."/>
            <person name="Ellouze W."/>
            <person name="Ilyukhin E."/>
        </authorList>
    </citation>
    <scope>NUCLEOTIDE SEQUENCE [LARGE SCALE GENOMIC DNA]</scope>
    <source>
        <strain evidence="1 2">M169</strain>
    </source>
</reference>
<dbReference type="Pfam" id="PF00106">
    <property type="entry name" value="adh_short"/>
    <property type="match status" value="1"/>
</dbReference>